<accession>A0A495J7P9</accession>
<sequence>MYARVIKTASKENLLNFMQDHIRKEANIRTDRWAGYKGLENEFPHIIREKSEKKGKNFADLHRCIMMFKAWLRGVHHAVRHLQSYLDEYTYRFNRHKMKEGIFENLMTRMVEKPPYTYKMIIN</sequence>
<dbReference type="SMART" id="SM01126">
    <property type="entry name" value="DDE_Tnp_IS1595"/>
    <property type="match status" value="1"/>
</dbReference>
<dbReference type="InterPro" id="IPR024445">
    <property type="entry name" value="Tnp_ISXO2-like"/>
</dbReference>
<name>A0A495J7P9_9SPHI</name>
<dbReference type="Pfam" id="PF12762">
    <property type="entry name" value="DDE_Tnp_IS1595"/>
    <property type="match status" value="1"/>
</dbReference>
<feature type="domain" description="ISXO2-like transposase" evidence="1">
    <location>
        <begin position="1"/>
        <end position="94"/>
    </location>
</feature>
<gene>
    <name evidence="2" type="ORF">BDD43_4257</name>
</gene>
<evidence type="ECO:0000259" key="1">
    <source>
        <dbReference type="SMART" id="SM01126"/>
    </source>
</evidence>
<evidence type="ECO:0000313" key="2">
    <source>
        <dbReference type="EMBL" id="RKR84039.1"/>
    </source>
</evidence>
<keyword evidence="3" id="KW-1185">Reference proteome</keyword>
<proteinExistence type="predicted"/>
<reference evidence="2 3" key="1">
    <citation type="submission" date="2018-10" db="EMBL/GenBank/DDBJ databases">
        <title>Genomic Encyclopedia of Archaeal and Bacterial Type Strains, Phase II (KMG-II): from individual species to whole genera.</title>
        <authorList>
            <person name="Goeker M."/>
        </authorList>
    </citation>
    <scope>NUCLEOTIDE SEQUENCE [LARGE SCALE GENOMIC DNA]</scope>
    <source>
        <strain evidence="2 3">DSM 18602</strain>
    </source>
</reference>
<dbReference type="Proteomes" id="UP000268007">
    <property type="component" value="Unassembled WGS sequence"/>
</dbReference>
<evidence type="ECO:0000313" key="3">
    <source>
        <dbReference type="Proteomes" id="UP000268007"/>
    </source>
</evidence>
<dbReference type="EMBL" id="RBKU01000001">
    <property type="protein sequence ID" value="RKR84039.1"/>
    <property type="molecule type" value="Genomic_DNA"/>
</dbReference>
<comment type="caution">
    <text evidence="2">The sequence shown here is derived from an EMBL/GenBank/DDBJ whole genome shotgun (WGS) entry which is preliminary data.</text>
</comment>
<organism evidence="2 3">
    <name type="scientific">Mucilaginibacter gracilis</name>
    <dbReference type="NCBI Taxonomy" id="423350"/>
    <lineage>
        <taxon>Bacteria</taxon>
        <taxon>Pseudomonadati</taxon>
        <taxon>Bacteroidota</taxon>
        <taxon>Sphingobacteriia</taxon>
        <taxon>Sphingobacteriales</taxon>
        <taxon>Sphingobacteriaceae</taxon>
        <taxon>Mucilaginibacter</taxon>
    </lineage>
</organism>
<protein>
    <submittedName>
        <fullName evidence="2">ISXO2 transposase-like protein</fullName>
    </submittedName>
</protein>
<dbReference type="NCBIfam" id="NF033547">
    <property type="entry name" value="transpos_IS1595"/>
    <property type="match status" value="1"/>
</dbReference>
<dbReference type="AlphaFoldDB" id="A0A495J7P9"/>